<keyword evidence="3" id="KW-0812">Transmembrane</keyword>
<evidence type="ECO:0000256" key="2">
    <source>
        <dbReference type="SAM" id="MobiDB-lite"/>
    </source>
</evidence>
<gene>
    <name evidence="4" type="ORF">Pla163_09630</name>
</gene>
<organism evidence="4 5">
    <name type="scientific">Rohdeia mirabilis</name>
    <dbReference type="NCBI Taxonomy" id="2528008"/>
    <lineage>
        <taxon>Bacteria</taxon>
        <taxon>Pseudomonadati</taxon>
        <taxon>Planctomycetota</taxon>
        <taxon>Planctomycetia</taxon>
        <taxon>Planctomycetia incertae sedis</taxon>
        <taxon>Rohdeia</taxon>
    </lineage>
</organism>
<feature type="compositionally biased region" description="Polar residues" evidence="2">
    <location>
        <begin position="75"/>
        <end position="85"/>
    </location>
</feature>
<dbReference type="SUPFAM" id="SSF49464">
    <property type="entry name" value="Carboxypeptidase regulatory domain-like"/>
    <property type="match status" value="1"/>
</dbReference>
<dbReference type="PANTHER" id="PTHR23303:SF14">
    <property type="entry name" value="BOS COMPLEX SUBUNIT NOMO1-RELATED"/>
    <property type="match status" value="1"/>
</dbReference>
<proteinExistence type="predicted"/>
<dbReference type="AlphaFoldDB" id="A0A518CXB6"/>
<feature type="region of interest" description="Disordered" evidence="2">
    <location>
        <begin position="44"/>
        <end position="92"/>
    </location>
</feature>
<keyword evidence="1" id="KW-0732">Signal</keyword>
<evidence type="ECO:0000256" key="3">
    <source>
        <dbReference type="SAM" id="Phobius"/>
    </source>
</evidence>
<keyword evidence="5" id="KW-1185">Reference proteome</keyword>
<protein>
    <submittedName>
        <fullName evidence="4">Cna protein B-type domain protein</fullName>
    </submittedName>
</protein>
<dbReference type="InterPro" id="IPR051417">
    <property type="entry name" value="SDr/BOS_complex"/>
</dbReference>
<dbReference type="GO" id="GO:0030246">
    <property type="term" value="F:carbohydrate binding"/>
    <property type="evidence" value="ECO:0007669"/>
    <property type="project" value="InterPro"/>
</dbReference>
<dbReference type="Proteomes" id="UP000319342">
    <property type="component" value="Chromosome"/>
</dbReference>
<dbReference type="InterPro" id="IPR013784">
    <property type="entry name" value="Carb-bd-like_fold"/>
</dbReference>
<accession>A0A518CXB6</accession>
<keyword evidence="3" id="KW-1133">Transmembrane helix</keyword>
<dbReference type="InterPro" id="IPR008969">
    <property type="entry name" value="CarboxyPept-like_regulatory"/>
</dbReference>
<evidence type="ECO:0000313" key="5">
    <source>
        <dbReference type="Proteomes" id="UP000319342"/>
    </source>
</evidence>
<sequence>MGVTAGGPRLRDFAMRPAVVLPFVLVAVIALLAVLFTGDSEPALGPNKVASDGLEQVSDEDEPDLGPVSLVGDDTTPSGAESAASTERRTVQPEVAEAISADNSSNIVVTVRDEAGNLLPKARISLKKRPPGSELAPFLGQLQNGNAGLGLNDEDFVGVTRESGTFTFEDLAPSPFYAITVRHDDFAEQELRNVAVTAGRTQTVTVTLQEGLLVHGYIRDEGGRSVEGAQIILMPIAALNLPTATQIEMGKSTKSNADGYYSIANVDLALTNTISAYKKGFGRASRVDLRQDGADTTVEADFRLLPGLSIRGRVVGPAGEPIEGARVDAYGFVSIQASRGSATSKSDGTFELIDLVDGPYQIRAYVAGWSEVREPRVDAGEQNLLLELQPLCEVTGRVVVGATNGPVANYTLSVRRVTPGSQVMSAPFMPKKIENAQNGEFTMSGIPEGVYLLQAECEGFAASQSSTFEARLGQVVNGIEIRMTTGGGLTGRVVDALTGDPIAGARVKTQDSGFMDNPLTQLFGSVLSRRTTARTAVTDEAGTFTMEQLMPGEYQLHIQHPGYTAAIVSDLEVPESEEPLDYGDFALEVGGSITGFVRDENGELMNGATIGMSSMDKPGITFQGSTDEEGRYTIDHIASGRYQIHAQRAAQTGGNPFMALLDVQRSQREIYIENGVEQVFDLSLAE</sequence>
<dbReference type="SUPFAM" id="SSF49452">
    <property type="entry name" value="Starch-binding domain-like"/>
    <property type="match status" value="3"/>
</dbReference>
<feature type="transmembrane region" description="Helical" evidence="3">
    <location>
        <begin position="18"/>
        <end position="38"/>
    </location>
</feature>
<name>A0A518CXB6_9BACT</name>
<keyword evidence="3" id="KW-0472">Membrane</keyword>
<dbReference type="OrthoDB" id="279966at2"/>
<dbReference type="Pfam" id="PF13620">
    <property type="entry name" value="CarboxypepD_reg"/>
    <property type="match status" value="4"/>
</dbReference>
<reference evidence="4 5" key="1">
    <citation type="submission" date="2019-02" db="EMBL/GenBank/DDBJ databases">
        <title>Deep-cultivation of Planctomycetes and their phenomic and genomic characterization uncovers novel biology.</title>
        <authorList>
            <person name="Wiegand S."/>
            <person name="Jogler M."/>
            <person name="Boedeker C."/>
            <person name="Pinto D."/>
            <person name="Vollmers J."/>
            <person name="Rivas-Marin E."/>
            <person name="Kohn T."/>
            <person name="Peeters S.H."/>
            <person name="Heuer A."/>
            <person name="Rast P."/>
            <person name="Oberbeckmann S."/>
            <person name="Bunk B."/>
            <person name="Jeske O."/>
            <person name="Meyerdierks A."/>
            <person name="Storesund J.E."/>
            <person name="Kallscheuer N."/>
            <person name="Luecker S."/>
            <person name="Lage O.M."/>
            <person name="Pohl T."/>
            <person name="Merkel B.J."/>
            <person name="Hornburger P."/>
            <person name="Mueller R.-W."/>
            <person name="Bruemmer F."/>
            <person name="Labrenz M."/>
            <person name="Spormann A.M."/>
            <person name="Op den Camp H."/>
            <person name="Overmann J."/>
            <person name="Amann R."/>
            <person name="Jetten M.S.M."/>
            <person name="Mascher T."/>
            <person name="Medema M.H."/>
            <person name="Devos D.P."/>
            <person name="Kaster A.-K."/>
            <person name="Ovreas L."/>
            <person name="Rohde M."/>
            <person name="Galperin M.Y."/>
            <person name="Jogler C."/>
        </authorList>
    </citation>
    <scope>NUCLEOTIDE SEQUENCE [LARGE SCALE GENOMIC DNA]</scope>
    <source>
        <strain evidence="4 5">Pla163</strain>
    </source>
</reference>
<evidence type="ECO:0000313" key="4">
    <source>
        <dbReference type="EMBL" id="QDU83862.1"/>
    </source>
</evidence>
<dbReference type="Gene3D" id="2.60.40.1120">
    <property type="entry name" value="Carboxypeptidase-like, regulatory domain"/>
    <property type="match status" value="6"/>
</dbReference>
<evidence type="ECO:0000256" key="1">
    <source>
        <dbReference type="ARBA" id="ARBA00022729"/>
    </source>
</evidence>
<dbReference type="EMBL" id="CP036290">
    <property type="protein sequence ID" value="QDU83862.1"/>
    <property type="molecule type" value="Genomic_DNA"/>
</dbReference>
<dbReference type="PANTHER" id="PTHR23303">
    <property type="entry name" value="CARBOXYPEPTIDASE REGULATORY REGION-CONTAINING"/>
    <property type="match status" value="1"/>
</dbReference>